<feature type="compositionally biased region" description="Basic and acidic residues" evidence="1">
    <location>
        <begin position="46"/>
        <end position="56"/>
    </location>
</feature>
<feature type="region of interest" description="Disordered" evidence="1">
    <location>
        <begin position="33"/>
        <end position="71"/>
    </location>
</feature>
<dbReference type="RefSeq" id="WP_171469706.1">
    <property type="nucleotide sequence ID" value="NZ_CP053452.2"/>
</dbReference>
<dbReference type="KEGG" id="ftj:FTUN_1042"/>
<feature type="signal peptide" evidence="2">
    <location>
        <begin position="1"/>
        <end position="21"/>
    </location>
</feature>
<protein>
    <recommendedName>
        <fullName evidence="3">Pyrrolo-quinoline quinone repeat domain-containing protein</fullName>
    </recommendedName>
</protein>
<dbReference type="Gene3D" id="2.40.10.480">
    <property type="match status" value="1"/>
</dbReference>
<dbReference type="PANTHER" id="PTHR34512">
    <property type="entry name" value="CELL SURFACE PROTEIN"/>
    <property type="match status" value="1"/>
</dbReference>
<dbReference type="SMART" id="SM00564">
    <property type="entry name" value="PQQ"/>
    <property type="match status" value="6"/>
</dbReference>
<dbReference type="PANTHER" id="PTHR34512:SF30">
    <property type="entry name" value="OUTER MEMBRANE PROTEIN ASSEMBLY FACTOR BAMB"/>
    <property type="match status" value="1"/>
</dbReference>
<dbReference type="Gene3D" id="2.130.10.10">
    <property type="entry name" value="YVTN repeat-like/Quinoprotein amine dehydrogenase"/>
    <property type="match status" value="3"/>
</dbReference>
<dbReference type="InterPro" id="IPR002372">
    <property type="entry name" value="PQQ_rpt_dom"/>
</dbReference>
<feature type="compositionally biased region" description="Low complexity" evidence="1">
    <location>
        <begin position="33"/>
        <end position="42"/>
    </location>
</feature>
<dbReference type="SUPFAM" id="SSF50998">
    <property type="entry name" value="Quinoprotein alcohol dehydrogenase-like"/>
    <property type="match status" value="2"/>
</dbReference>
<sequence>MRGFKVRLMSCGLLAALVAWAVTWGGHAVNGQPVAAQPAKPGGPAGKDDKKAKDDRSPEDENLPFAPPYERDARRRLEAARDYLNVKDPANIKWGEVCGFLQQILDSKSDSFFDVKYTAGGKTHVNRISVKTEANRIIATFPPEGLQFYQQSQGANAAALLDDAVKANYDIAILADLSQRYFHTRAGAEGTVLIATIYLERGNYVEAAYAFERLLPRKDVEDLLTPLTLFKACIAFKRSGDARHAELYKATLEKLDKVAKGGFQVRRTTYTSEKVRAELERPVDLIRASALVGEWAMRSGNPARAAVVDGGPPFLDAVFKTSQFYSGDDEANLWIKGELEKLFARDGKSPSARSVMLPGAFPVTTGDLLVFRGYDGVYGVATRDRVVGEHVVRAGDVRWRSKTTAGLHQLVEKDQPSDIDMARDVKNWWATYSSRTANVSSLLYENPLIGSLAHDGQNVYFVDDLAIPPPPVFSNPNFGIQAGPQFRNSGALANMVRAGRLAAVDLKSGSLKWELGRVEPMSTDANSPLPPPPPLPPFLTEEEADKTTDAFRLCLDAIFLSPPMPINGRLYVLVEQASCVRLLCLDPKNLVPVPGQTRKPALLWSQKLGKPNSALPQDSIRRYQGATLAASEGIIVCPTNSGVLVAVDIMSRSLLWAHAYRFVGPPARAEFDRQTGMPIMPRQLPDDRWRAAGPIISNGRVIVTAYDSDTLQCLDLRTGKVAWSVPRDPSDLYVAGVVNDRVLVVGKNSVKAYHLSGEDKATQKPKVAWDPVTIPTPTGHGAIGRNTLFVPVRQEAAGRDTVPAGEIWALNVETGQIGAKTAARKRNDTSEIAKYGIGNLVFQDGMVYSQSPWEVACYPQLELKIAEMDKRLAANPKDPVGLLARGELRLDDGKLKEAIADFKEAERNNLPQEKRPLLREKLYIAYTELLRSDFAAAEPFLTEYQALCEVPADAAETPEDAVRRDDETKRRKRLHYYLLARGRETQGRLGEAFDHYLALANLGEGKQLLPMPDEPNVNMRPDVWARGRIEAMIRRAATAEARRSLEARVHKEWEQVKGGNDLKKLREFVAVFGPYFDDGREAQFKLADALVATNNEADAREAQTHLSQLRVGAEDPVVRARATEALAQLMVKGRMMEDAVGLFLQLGKEYPDVVVRDGKTGADFLTALLTDKRLLPFLEPGRYPLPTRVRAEQREPQNNSNMGSRFEVEAPADLFPMFRRYRFALDQFVSGNGSWSLLGFDRVTGAERIRLSNMVAPNLYPSTPNPIPYSKFVQGTGHIVLVQLGMWVYCFDLAEKKELWQKNLLGDGQPAQFQPGINPNPQVEVTADGTCVVRFVDGFILTLGHSTVVQPGHIALLTRDGIECVEPLTRRVLWTRKGIADRTQIHGDARYIVLLETDDKHKPVSAKLLRAVDGMLVENAPDSAKVLAEARSYKLYGRTALLTSGTGDQPRVLRLYDLATGTDVWKKEFDAKAVPVTAPLNPEWTGFVKPDGTAEVYAVKTGELVTRLKIDEKNVAAQMKACVGAQVLADAERFYLILDRDPVAGSTNGTRPVHMYNYYMLRSQRVNGPIYAFDRGSGKRLWTYADVLENQWLALEQFNDMPVLIANAAVQRENNQVVHSVVVIEKERGRLVFDKPVIYNGQFFYNLTVDYKNGTINMNRPDMRIYIHPDEAKK</sequence>
<accession>A0A6M5YHK2</accession>
<evidence type="ECO:0000256" key="1">
    <source>
        <dbReference type="SAM" id="MobiDB-lite"/>
    </source>
</evidence>
<keyword evidence="2" id="KW-0732">Signal</keyword>
<dbReference type="Gene3D" id="1.25.40.10">
    <property type="entry name" value="Tetratricopeptide repeat domain"/>
    <property type="match status" value="1"/>
</dbReference>
<name>A0A6M5YHK2_9BACT</name>
<dbReference type="InterPro" id="IPR015943">
    <property type="entry name" value="WD40/YVTN_repeat-like_dom_sf"/>
</dbReference>
<evidence type="ECO:0000256" key="2">
    <source>
        <dbReference type="SAM" id="SignalP"/>
    </source>
</evidence>
<feature type="domain" description="Pyrrolo-quinoline quinone repeat" evidence="3">
    <location>
        <begin position="601"/>
        <end position="751"/>
    </location>
</feature>
<dbReference type="InterPro" id="IPR011047">
    <property type="entry name" value="Quinoprotein_ADH-like_sf"/>
</dbReference>
<evidence type="ECO:0000313" key="4">
    <source>
        <dbReference type="EMBL" id="QJW93535.1"/>
    </source>
</evidence>
<dbReference type="InterPro" id="IPR018391">
    <property type="entry name" value="PQQ_b-propeller_rpt"/>
</dbReference>
<gene>
    <name evidence="4" type="ORF">FTUN_1042</name>
</gene>
<dbReference type="InterPro" id="IPR011990">
    <property type="entry name" value="TPR-like_helical_dom_sf"/>
</dbReference>
<evidence type="ECO:0000313" key="5">
    <source>
        <dbReference type="Proteomes" id="UP000503447"/>
    </source>
</evidence>
<keyword evidence="5" id="KW-1185">Reference proteome</keyword>
<evidence type="ECO:0000259" key="3">
    <source>
        <dbReference type="Pfam" id="PF13360"/>
    </source>
</evidence>
<organism evidence="4 5">
    <name type="scientific">Frigoriglobus tundricola</name>
    <dbReference type="NCBI Taxonomy" id="2774151"/>
    <lineage>
        <taxon>Bacteria</taxon>
        <taxon>Pseudomonadati</taxon>
        <taxon>Planctomycetota</taxon>
        <taxon>Planctomycetia</taxon>
        <taxon>Gemmatales</taxon>
        <taxon>Gemmataceae</taxon>
        <taxon>Frigoriglobus</taxon>
    </lineage>
</organism>
<dbReference type="EMBL" id="CP053452">
    <property type="protein sequence ID" value="QJW93535.1"/>
    <property type="molecule type" value="Genomic_DNA"/>
</dbReference>
<feature type="chain" id="PRO_5026966084" description="Pyrrolo-quinoline quinone repeat domain-containing protein" evidence="2">
    <location>
        <begin position="22"/>
        <end position="1674"/>
    </location>
</feature>
<dbReference type="Pfam" id="PF13360">
    <property type="entry name" value="PQQ_2"/>
    <property type="match status" value="1"/>
</dbReference>
<reference evidence="5" key="1">
    <citation type="submission" date="2020-05" db="EMBL/GenBank/DDBJ databases">
        <title>Frigoriglobus tundricola gen. nov., sp. nov., a psychrotolerant cellulolytic planctomycete of the family Gemmataceae with two divergent copies of 16S rRNA gene.</title>
        <authorList>
            <person name="Kulichevskaya I.S."/>
            <person name="Ivanova A.A."/>
            <person name="Naumoff D.G."/>
            <person name="Beletsky A.V."/>
            <person name="Rijpstra W.I.C."/>
            <person name="Sinninghe Damste J.S."/>
            <person name="Mardanov A.V."/>
            <person name="Ravin N.V."/>
            <person name="Dedysh S.N."/>
        </authorList>
    </citation>
    <scope>NUCLEOTIDE SEQUENCE [LARGE SCALE GENOMIC DNA]</scope>
    <source>
        <strain evidence="5">PL17</strain>
    </source>
</reference>
<proteinExistence type="predicted"/>
<dbReference type="Proteomes" id="UP000503447">
    <property type="component" value="Chromosome"/>
</dbReference>